<keyword evidence="2" id="KW-1185">Reference proteome</keyword>
<dbReference type="Gene3D" id="2.40.30.10">
    <property type="entry name" value="Translation factors"/>
    <property type="match status" value="1"/>
</dbReference>
<comment type="caution">
    <text evidence="1">The sequence shown here is derived from an EMBL/GenBank/DDBJ whole genome shotgun (WGS) entry which is preliminary data.</text>
</comment>
<dbReference type="InterPro" id="IPR009000">
    <property type="entry name" value="Transl_B-barrel_sf"/>
</dbReference>
<accession>A0A2P5CEN0</accession>
<proteinExistence type="predicted"/>
<feature type="non-terminal residue" evidence="1">
    <location>
        <position position="138"/>
    </location>
</feature>
<organism evidence="1 2">
    <name type="scientific">Trema orientale</name>
    <name type="common">Charcoal tree</name>
    <name type="synonym">Celtis orientalis</name>
    <dbReference type="NCBI Taxonomy" id="63057"/>
    <lineage>
        <taxon>Eukaryota</taxon>
        <taxon>Viridiplantae</taxon>
        <taxon>Streptophyta</taxon>
        <taxon>Embryophyta</taxon>
        <taxon>Tracheophyta</taxon>
        <taxon>Spermatophyta</taxon>
        <taxon>Magnoliopsida</taxon>
        <taxon>eudicotyledons</taxon>
        <taxon>Gunneridae</taxon>
        <taxon>Pentapetalae</taxon>
        <taxon>rosids</taxon>
        <taxon>fabids</taxon>
        <taxon>Rosales</taxon>
        <taxon>Cannabaceae</taxon>
        <taxon>Trema</taxon>
    </lineage>
</organism>
<name>A0A2P5CEN0_TREOI</name>
<dbReference type="AlphaFoldDB" id="A0A2P5CEN0"/>
<reference evidence="2" key="1">
    <citation type="submission" date="2016-06" db="EMBL/GenBank/DDBJ databases">
        <title>Parallel loss of symbiosis genes in relatives of nitrogen-fixing non-legume Parasponia.</title>
        <authorList>
            <person name="Van Velzen R."/>
            <person name="Holmer R."/>
            <person name="Bu F."/>
            <person name="Rutten L."/>
            <person name="Van Zeijl A."/>
            <person name="Liu W."/>
            <person name="Santuari L."/>
            <person name="Cao Q."/>
            <person name="Sharma T."/>
            <person name="Shen D."/>
            <person name="Roswanjaya Y."/>
            <person name="Wardhani T."/>
            <person name="Kalhor M.S."/>
            <person name="Jansen J."/>
            <person name="Van den Hoogen J."/>
            <person name="Gungor B."/>
            <person name="Hartog M."/>
            <person name="Hontelez J."/>
            <person name="Verver J."/>
            <person name="Yang W.-C."/>
            <person name="Schijlen E."/>
            <person name="Repin R."/>
            <person name="Schilthuizen M."/>
            <person name="Schranz E."/>
            <person name="Heidstra R."/>
            <person name="Miyata K."/>
            <person name="Fedorova E."/>
            <person name="Kohlen W."/>
            <person name="Bisseling T."/>
            <person name="Smit S."/>
            <person name="Geurts R."/>
        </authorList>
    </citation>
    <scope>NUCLEOTIDE SEQUENCE [LARGE SCALE GENOMIC DNA]</scope>
    <source>
        <strain evidence="2">cv. RG33-2</strain>
    </source>
</reference>
<dbReference type="STRING" id="63057.A0A2P5CEN0"/>
<sequence length="138" mass="15409">MGRARPAPFGQAGCRPGWALSFEFQAGLVWLASLATPVWTSSDQVPNKRLILLAFFAGQVGTLICVPQKDFIDIDRIASIENNHEPIDIAKNGQKVTVKVYPTTFDVILNAYICLVEIVAQETTFLSDQIFIFLFFWV</sequence>
<evidence type="ECO:0000313" key="2">
    <source>
        <dbReference type="Proteomes" id="UP000237000"/>
    </source>
</evidence>
<dbReference type="SUPFAM" id="SSF50447">
    <property type="entry name" value="Translation proteins"/>
    <property type="match status" value="1"/>
</dbReference>
<gene>
    <name evidence="1" type="ORF">TorRG33x02_287990</name>
</gene>
<dbReference type="Proteomes" id="UP000237000">
    <property type="component" value="Unassembled WGS sequence"/>
</dbReference>
<dbReference type="OrthoDB" id="4928at2759"/>
<dbReference type="InParanoid" id="A0A2P5CEN0"/>
<dbReference type="EMBL" id="JXTC01000375">
    <property type="protein sequence ID" value="PON59477.1"/>
    <property type="molecule type" value="Genomic_DNA"/>
</dbReference>
<evidence type="ECO:0000313" key="1">
    <source>
        <dbReference type="EMBL" id="PON59477.1"/>
    </source>
</evidence>
<protein>
    <submittedName>
        <fullName evidence="1">Translation protein, beta-barrel domain containing protein</fullName>
    </submittedName>
</protein>